<protein>
    <submittedName>
        <fullName evidence="2">Uncharacterized protein</fullName>
    </submittedName>
</protein>
<evidence type="ECO:0000256" key="1">
    <source>
        <dbReference type="SAM" id="MobiDB-lite"/>
    </source>
</evidence>
<dbReference type="EMBL" id="PHWZ01000211">
    <property type="protein sequence ID" value="TEY57631.1"/>
    <property type="molecule type" value="Genomic_DNA"/>
</dbReference>
<accession>A0A4Y8D1G6</accession>
<comment type="caution">
    <text evidence="2">The sequence shown here is derived from an EMBL/GenBank/DDBJ whole genome shotgun (WGS) entry which is preliminary data.</text>
</comment>
<evidence type="ECO:0000313" key="3">
    <source>
        <dbReference type="Proteomes" id="UP000297299"/>
    </source>
</evidence>
<dbReference type="Proteomes" id="UP000297299">
    <property type="component" value="Unassembled WGS sequence"/>
</dbReference>
<reference evidence="2 3" key="1">
    <citation type="submission" date="2017-11" db="EMBL/GenBank/DDBJ databases">
        <title>Comparative genomics of Botrytis spp.</title>
        <authorList>
            <person name="Valero-Jimenez C.A."/>
            <person name="Tapia P."/>
            <person name="Veloso J."/>
            <person name="Silva-Moreno E."/>
            <person name="Staats M."/>
            <person name="Valdes J.H."/>
            <person name="Van Kan J.A.L."/>
        </authorList>
    </citation>
    <scope>NUCLEOTIDE SEQUENCE [LARGE SCALE GENOMIC DNA]</scope>
    <source>
        <strain evidence="2 3">MUCL2830</strain>
    </source>
</reference>
<sequence>MCRIHRYNGRCFCNNNGGKIVQLYSHTINCGIGKNHPFGNDITHDKKCKYCHSDESRAKEGEARERRDIEKEAGDREAEEMCRRERQRIKARQRELREKEERERIEERERKREEECERERNGKEETTDRELREKIGREKVTSEIPRSGRKEKSERSERSERRELVRRENVSRVGKVGRGEEREKNETTRSVKNERSERGERSERREQARRENMSRVGKVGKVGNAGRGRECGESIERNQSNARFMRRERRDKQVRWEERETASAALQAEIASSYQGIDY</sequence>
<feature type="compositionally biased region" description="Basic and acidic residues" evidence="1">
    <location>
        <begin position="92"/>
        <end position="170"/>
    </location>
</feature>
<feature type="compositionally biased region" description="Basic and acidic residues" evidence="1">
    <location>
        <begin position="59"/>
        <end position="84"/>
    </location>
</feature>
<feature type="region of interest" description="Disordered" evidence="1">
    <location>
        <begin position="59"/>
        <end position="260"/>
    </location>
</feature>
<gene>
    <name evidence="2" type="ORF">BOTCAL_0211g00180</name>
</gene>
<feature type="compositionally biased region" description="Basic and acidic residues" evidence="1">
    <location>
        <begin position="227"/>
        <end position="236"/>
    </location>
</feature>
<feature type="compositionally biased region" description="Basic and acidic residues" evidence="1">
    <location>
        <begin position="177"/>
        <end position="213"/>
    </location>
</feature>
<dbReference type="OrthoDB" id="10511278at2759"/>
<dbReference type="AlphaFoldDB" id="A0A4Y8D1G6"/>
<name>A0A4Y8D1G6_9HELO</name>
<proteinExistence type="predicted"/>
<organism evidence="2 3">
    <name type="scientific">Botryotinia calthae</name>
    <dbReference type="NCBI Taxonomy" id="38488"/>
    <lineage>
        <taxon>Eukaryota</taxon>
        <taxon>Fungi</taxon>
        <taxon>Dikarya</taxon>
        <taxon>Ascomycota</taxon>
        <taxon>Pezizomycotina</taxon>
        <taxon>Leotiomycetes</taxon>
        <taxon>Helotiales</taxon>
        <taxon>Sclerotiniaceae</taxon>
        <taxon>Botryotinia</taxon>
    </lineage>
</organism>
<feature type="compositionally biased region" description="Basic and acidic residues" evidence="1">
    <location>
        <begin position="248"/>
        <end position="260"/>
    </location>
</feature>
<keyword evidence="3" id="KW-1185">Reference proteome</keyword>
<evidence type="ECO:0000313" key="2">
    <source>
        <dbReference type="EMBL" id="TEY57631.1"/>
    </source>
</evidence>